<dbReference type="InterPro" id="IPR035595">
    <property type="entry name" value="UDP_glycos_trans_CS"/>
</dbReference>
<comment type="subcellular location">
    <subcellularLocation>
        <location evidence="5">Membrane</location>
        <topology evidence="5">Single-pass membrane protein</topology>
    </subcellularLocation>
</comment>
<accession>A0A8B8IAV5</accession>
<evidence type="ECO:0000256" key="1">
    <source>
        <dbReference type="ARBA" id="ARBA00009995"/>
    </source>
</evidence>
<feature type="signal peptide" evidence="5">
    <location>
        <begin position="1"/>
        <end position="21"/>
    </location>
</feature>
<keyword evidence="3 4" id="KW-0808">Transferase</keyword>
<dbReference type="Proteomes" id="UP001652626">
    <property type="component" value="Chromosome 19"/>
</dbReference>
<sequence>MALHKISIVFLLLYCWQTVESASILALFSSLSFSDHVVYRGYISLLAQKGHSIVVMTPYPGHFGFPESEKIVELNVGEESALFWEEYNKLMIDTDDYYSRMKEINDCSIKVAVAQLKSKPMTALLINPNVKFDLVITEADVPVLYAVADKYQAPHIAITTSSGKIHQYESKGSPIHPILYPDVNSLNYRNLSRWQKLVEINRYYNTRSEYYNNYLPRCEIAARKIFTLTKSLQEIEYDIDLLLVAANPLLIGNRPSSPAIAYVDRMHIKPGFQLPEELKKILDSATKGAVYFSLGAIQEPEHLSVNVLQTLADAFRELPYLVLWKIANTTMVDIPKNVIANAWFPQQEVLAHPNVKAFITHGGARSLEEALFYEVPIIGLPIVRSRKVFIGEITRFGAGEILDPYYLEKENLKEVIESVATNDKYKESISKLNNMVVDPIISGPENAVWYTEYVLRHGGAKHLRSPAVGLSIFKYYMLDMFGIVLIISVTLLTASFYILRYILKRLRKRTLQRYDESGKFKAL</sequence>
<evidence type="ECO:0000256" key="2">
    <source>
        <dbReference type="ARBA" id="ARBA00022676"/>
    </source>
</evidence>
<keyword evidence="2 4" id="KW-0328">Glycosyltransferase</keyword>
<dbReference type="PROSITE" id="PS00375">
    <property type="entry name" value="UDPGT"/>
    <property type="match status" value="1"/>
</dbReference>
<name>A0A8B8IAV5_VANTA</name>
<dbReference type="PANTHER" id="PTHR48043:SF159">
    <property type="entry name" value="EG:EG0003.4 PROTEIN-RELATED"/>
    <property type="match status" value="1"/>
</dbReference>
<dbReference type="GeneID" id="113399327"/>
<evidence type="ECO:0000313" key="7">
    <source>
        <dbReference type="RefSeq" id="XP_026494213.2"/>
    </source>
</evidence>
<evidence type="ECO:0000256" key="4">
    <source>
        <dbReference type="RuleBase" id="RU003718"/>
    </source>
</evidence>
<dbReference type="GO" id="GO:0016020">
    <property type="term" value="C:membrane"/>
    <property type="evidence" value="ECO:0007669"/>
    <property type="project" value="UniProtKB-SubCell"/>
</dbReference>
<comment type="catalytic activity">
    <reaction evidence="5">
        <text>glucuronate acceptor + UDP-alpha-D-glucuronate = acceptor beta-D-glucuronoside + UDP + H(+)</text>
        <dbReference type="Rhea" id="RHEA:21032"/>
        <dbReference type="ChEBI" id="CHEBI:15378"/>
        <dbReference type="ChEBI" id="CHEBI:58052"/>
        <dbReference type="ChEBI" id="CHEBI:58223"/>
        <dbReference type="ChEBI" id="CHEBI:132367"/>
        <dbReference type="ChEBI" id="CHEBI:132368"/>
        <dbReference type="EC" id="2.4.1.17"/>
    </reaction>
</comment>
<reference evidence="7" key="1">
    <citation type="submission" date="2025-08" db="UniProtKB">
        <authorList>
            <consortium name="RefSeq"/>
        </authorList>
    </citation>
    <scope>IDENTIFICATION</scope>
    <source>
        <tissue evidence="7">Whole body</tissue>
    </source>
</reference>
<dbReference type="EC" id="2.4.1.17" evidence="5"/>
<dbReference type="OrthoDB" id="5835829at2759"/>
<keyword evidence="5" id="KW-0472">Membrane</keyword>
<keyword evidence="5" id="KW-1133">Transmembrane helix</keyword>
<gene>
    <name evidence="7" type="primary">LOC113399327</name>
</gene>
<comment type="similarity">
    <text evidence="1 4">Belongs to the UDP-glycosyltransferase family.</text>
</comment>
<dbReference type="CDD" id="cd03784">
    <property type="entry name" value="GT1_Gtf-like"/>
    <property type="match status" value="1"/>
</dbReference>
<feature type="chain" id="PRO_5044990384" description="UDP-glucuronosyltransferase" evidence="5">
    <location>
        <begin position="22"/>
        <end position="523"/>
    </location>
</feature>
<dbReference type="PANTHER" id="PTHR48043">
    <property type="entry name" value="EG:EG0003.4 PROTEIN-RELATED"/>
    <property type="match status" value="1"/>
</dbReference>
<proteinExistence type="inferred from homology"/>
<dbReference type="InterPro" id="IPR050271">
    <property type="entry name" value="UDP-glycosyltransferase"/>
</dbReference>
<dbReference type="Gene3D" id="3.40.50.2000">
    <property type="entry name" value="Glycogen Phosphorylase B"/>
    <property type="match status" value="1"/>
</dbReference>
<dbReference type="Pfam" id="PF00201">
    <property type="entry name" value="UDPGT"/>
    <property type="match status" value="1"/>
</dbReference>
<keyword evidence="5" id="KW-0732">Signal</keyword>
<dbReference type="OMA" id="MTNTDDY"/>
<keyword evidence="5" id="KW-0812">Transmembrane</keyword>
<keyword evidence="6" id="KW-1185">Reference proteome</keyword>
<dbReference type="InterPro" id="IPR002213">
    <property type="entry name" value="UDP_glucos_trans"/>
</dbReference>
<dbReference type="AlphaFoldDB" id="A0A8B8IAV5"/>
<dbReference type="SUPFAM" id="SSF53756">
    <property type="entry name" value="UDP-Glycosyltransferase/glycogen phosphorylase"/>
    <property type="match status" value="1"/>
</dbReference>
<evidence type="ECO:0000313" key="6">
    <source>
        <dbReference type="Proteomes" id="UP001652626"/>
    </source>
</evidence>
<dbReference type="GO" id="GO:0015020">
    <property type="term" value="F:glucuronosyltransferase activity"/>
    <property type="evidence" value="ECO:0007669"/>
    <property type="project" value="UniProtKB-EC"/>
</dbReference>
<protein>
    <recommendedName>
        <fullName evidence="5">UDP-glucuronosyltransferase</fullName>
        <ecNumber evidence="5">2.4.1.17</ecNumber>
    </recommendedName>
</protein>
<evidence type="ECO:0000256" key="3">
    <source>
        <dbReference type="ARBA" id="ARBA00022679"/>
    </source>
</evidence>
<dbReference type="RefSeq" id="XP_026494213.2">
    <property type="nucleotide sequence ID" value="XM_026638428.2"/>
</dbReference>
<organism evidence="6 7">
    <name type="scientific">Vanessa tameamea</name>
    <name type="common">Kamehameha butterfly</name>
    <dbReference type="NCBI Taxonomy" id="334116"/>
    <lineage>
        <taxon>Eukaryota</taxon>
        <taxon>Metazoa</taxon>
        <taxon>Ecdysozoa</taxon>
        <taxon>Arthropoda</taxon>
        <taxon>Hexapoda</taxon>
        <taxon>Insecta</taxon>
        <taxon>Pterygota</taxon>
        <taxon>Neoptera</taxon>
        <taxon>Endopterygota</taxon>
        <taxon>Lepidoptera</taxon>
        <taxon>Glossata</taxon>
        <taxon>Ditrysia</taxon>
        <taxon>Papilionoidea</taxon>
        <taxon>Nymphalidae</taxon>
        <taxon>Nymphalinae</taxon>
        <taxon>Vanessa</taxon>
    </lineage>
</organism>
<evidence type="ECO:0000256" key="5">
    <source>
        <dbReference type="RuleBase" id="RU362059"/>
    </source>
</evidence>
<feature type="transmembrane region" description="Helical" evidence="5">
    <location>
        <begin position="475"/>
        <end position="499"/>
    </location>
</feature>